<dbReference type="Gene3D" id="1.20.1480.30">
    <property type="entry name" value="Designed four-helix bundle protein"/>
    <property type="match status" value="1"/>
</dbReference>
<keyword evidence="1" id="KW-0812">Transmembrane</keyword>
<reference evidence="2 3" key="1">
    <citation type="submission" date="2018-08" db="EMBL/GenBank/DDBJ databases">
        <title>Paenibacillus sp. M4BSY-1, whole genome shotgun sequence.</title>
        <authorList>
            <person name="Tuo L."/>
        </authorList>
    </citation>
    <scope>NUCLEOTIDE SEQUENCE [LARGE SCALE GENOMIC DNA]</scope>
    <source>
        <strain evidence="2 3">M4BSY-1</strain>
    </source>
</reference>
<dbReference type="AlphaFoldDB" id="A0A371PMX4"/>
<proteinExistence type="predicted"/>
<protein>
    <submittedName>
        <fullName evidence="2">DUF948 domain-containing protein</fullName>
    </submittedName>
</protein>
<keyword evidence="1" id="KW-1133">Transmembrane helix</keyword>
<gene>
    <name evidence="2" type="ORF">DX130_11095</name>
</gene>
<keyword evidence="3" id="KW-1185">Reference proteome</keyword>
<feature type="transmembrane region" description="Helical" evidence="1">
    <location>
        <begin position="13"/>
        <end position="33"/>
    </location>
</feature>
<comment type="caution">
    <text evidence="2">The sequence shown here is derived from an EMBL/GenBank/DDBJ whole genome shotgun (WGS) entry which is preliminary data.</text>
</comment>
<keyword evidence="1" id="KW-0472">Membrane</keyword>
<dbReference type="SUPFAM" id="SSF58104">
    <property type="entry name" value="Methyl-accepting chemotaxis protein (MCP) signaling domain"/>
    <property type="match status" value="1"/>
</dbReference>
<dbReference type="InterPro" id="IPR009293">
    <property type="entry name" value="UPF0478"/>
</dbReference>
<dbReference type="Proteomes" id="UP000261905">
    <property type="component" value="Unassembled WGS sequence"/>
</dbReference>
<sequence length="160" mass="17008">MTAGEEAFGMAEWSAVAAAAAFVVLVAGLLIGLRMMLRRLGQAQASVEAMQADLHRLSMEIGAVLQPVEQTARGVQQSLEAAGGLVQAVRQVSGTVERTSSAVEHVATTLSSSAVKHAERIAASRHLNEAAQWAELGLTAWQLWQSRSKTDTHHDSRPNG</sequence>
<dbReference type="EMBL" id="QUBQ01000001">
    <property type="protein sequence ID" value="REK77511.1"/>
    <property type="molecule type" value="Genomic_DNA"/>
</dbReference>
<evidence type="ECO:0000313" key="3">
    <source>
        <dbReference type="Proteomes" id="UP000261905"/>
    </source>
</evidence>
<evidence type="ECO:0000256" key="1">
    <source>
        <dbReference type="SAM" id="Phobius"/>
    </source>
</evidence>
<accession>A0A371PMX4</accession>
<name>A0A371PMX4_9BACL</name>
<dbReference type="OrthoDB" id="2615180at2"/>
<evidence type="ECO:0000313" key="2">
    <source>
        <dbReference type="EMBL" id="REK77511.1"/>
    </source>
</evidence>
<dbReference type="Pfam" id="PF06103">
    <property type="entry name" value="DUF948"/>
    <property type="match status" value="1"/>
</dbReference>
<organism evidence="2 3">
    <name type="scientific">Paenibacillus paeoniae</name>
    <dbReference type="NCBI Taxonomy" id="2292705"/>
    <lineage>
        <taxon>Bacteria</taxon>
        <taxon>Bacillati</taxon>
        <taxon>Bacillota</taxon>
        <taxon>Bacilli</taxon>
        <taxon>Bacillales</taxon>
        <taxon>Paenibacillaceae</taxon>
        <taxon>Paenibacillus</taxon>
    </lineage>
</organism>